<keyword evidence="2" id="KW-1185">Reference proteome</keyword>
<gene>
    <name evidence="1" type="ORF">SAMN04488503_2476</name>
</gene>
<evidence type="ECO:0000313" key="2">
    <source>
        <dbReference type="Proteomes" id="UP000198324"/>
    </source>
</evidence>
<dbReference type="Pfam" id="PF23746">
    <property type="entry name" value="Gp41_Mu"/>
    <property type="match status" value="1"/>
</dbReference>
<dbReference type="EMBL" id="FZOC01000005">
    <property type="protein sequence ID" value="SNS05540.1"/>
    <property type="molecule type" value="Genomic_DNA"/>
</dbReference>
<organism evidence="1 2">
    <name type="scientific">Humidesulfovibrio mexicanus</name>
    <dbReference type="NCBI Taxonomy" id="147047"/>
    <lineage>
        <taxon>Bacteria</taxon>
        <taxon>Pseudomonadati</taxon>
        <taxon>Thermodesulfobacteriota</taxon>
        <taxon>Desulfovibrionia</taxon>
        <taxon>Desulfovibrionales</taxon>
        <taxon>Desulfovibrionaceae</taxon>
        <taxon>Humidesulfovibrio</taxon>
    </lineage>
</organism>
<proteinExistence type="predicted"/>
<name>A0A239BC96_9BACT</name>
<protein>
    <submittedName>
        <fullName evidence="1">Mu-like prophage FluMu protein gp41</fullName>
    </submittedName>
</protein>
<evidence type="ECO:0000313" key="1">
    <source>
        <dbReference type="EMBL" id="SNS05540.1"/>
    </source>
</evidence>
<dbReference type="InterPro" id="IPR056974">
    <property type="entry name" value="Tail_Gp41-like"/>
</dbReference>
<sequence>MNTLTLTLMDGLAIGEDVLKEAVLRASTCGDIIEAHEESEKLVYTKEGPRLVSSPTLSGAGMLRRQIVRIGNMQGPFSLQDLHKLSPRDMRALQDAAEALDDAAAGEALSARGRDSGAGE</sequence>
<reference evidence="1 2" key="1">
    <citation type="submission" date="2017-06" db="EMBL/GenBank/DDBJ databases">
        <authorList>
            <person name="Kim H.J."/>
            <person name="Triplett B.A."/>
        </authorList>
    </citation>
    <scope>NUCLEOTIDE SEQUENCE [LARGE SCALE GENOMIC DNA]</scope>
    <source>
        <strain evidence="1 2">DSM 13116</strain>
    </source>
</reference>
<dbReference type="OrthoDB" id="5464046at2"/>
<accession>A0A239BC96</accession>
<dbReference type="RefSeq" id="WP_089274693.1">
    <property type="nucleotide sequence ID" value="NZ_FZOC01000005.1"/>
</dbReference>
<dbReference type="AlphaFoldDB" id="A0A239BC96"/>
<dbReference type="Proteomes" id="UP000198324">
    <property type="component" value="Unassembled WGS sequence"/>
</dbReference>